<evidence type="ECO:0000256" key="2">
    <source>
        <dbReference type="ARBA" id="ARBA00004162"/>
    </source>
</evidence>
<dbReference type="EMBL" id="OJIN01000058">
    <property type="protein sequence ID" value="SPD72694.1"/>
    <property type="molecule type" value="Genomic_DNA"/>
</dbReference>
<gene>
    <name evidence="11" type="ORF">PITCH_A1500008</name>
</gene>
<keyword evidence="4 10" id="KW-1003">Cell membrane</keyword>
<reference evidence="11" key="1">
    <citation type="submission" date="2018-01" db="EMBL/GenBank/DDBJ databases">
        <authorList>
            <person name="Regsiter A."/>
            <person name="William W."/>
        </authorList>
    </citation>
    <scope>NUCLEOTIDE SEQUENCE</scope>
    <source>
        <strain evidence="11">TRIP AH-1</strain>
    </source>
</reference>
<dbReference type="AlphaFoldDB" id="A0A445MT30"/>
<keyword evidence="11" id="KW-0282">Flagellum</keyword>
<keyword evidence="5 10" id="KW-0145">Chemotaxis</keyword>
<dbReference type="InterPro" id="IPR005503">
    <property type="entry name" value="FliL"/>
</dbReference>
<evidence type="ECO:0000256" key="7">
    <source>
        <dbReference type="ARBA" id="ARBA00022779"/>
    </source>
</evidence>
<dbReference type="Pfam" id="PF03748">
    <property type="entry name" value="FliL"/>
    <property type="match status" value="1"/>
</dbReference>
<dbReference type="GO" id="GO:0006935">
    <property type="term" value="P:chemotaxis"/>
    <property type="evidence" value="ECO:0007669"/>
    <property type="project" value="UniProtKB-KW"/>
</dbReference>
<keyword evidence="6 10" id="KW-0812">Transmembrane</keyword>
<dbReference type="PANTHER" id="PTHR35091">
    <property type="entry name" value="FLAGELLAR PROTEIN FLIL"/>
    <property type="match status" value="1"/>
</dbReference>
<evidence type="ECO:0000256" key="10">
    <source>
        <dbReference type="RuleBase" id="RU364125"/>
    </source>
</evidence>
<organism evidence="11">
    <name type="scientific">uncultured Desulfobacterium sp</name>
    <dbReference type="NCBI Taxonomy" id="201089"/>
    <lineage>
        <taxon>Bacteria</taxon>
        <taxon>Pseudomonadati</taxon>
        <taxon>Thermodesulfobacteriota</taxon>
        <taxon>Desulfobacteria</taxon>
        <taxon>Desulfobacterales</taxon>
        <taxon>Desulfobacteriaceae</taxon>
        <taxon>Desulfobacterium</taxon>
        <taxon>environmental samples</taxon>
    </lineage>
</organism>
<dbReference type="PANTHER" id="PTHR35091:SF2">
    <property type="entry name" value="FLAGELLAR PROTEIN FLIL"/>
    <property type="match status" value="1"/>
</dbReference>
<name>A0A445MT30_9BACT</name>
<accession>A0A445MT30</accession>
<evidence type="ECO:0000256" key="6">
    <source>
        <dbReference type="ARBA" id="ARBA00022692"/>
    </source>
</evidence>
<evidence type="ECO:0000256" key="1">
    <source>
        <dbReference type="ARBA" id="ARBA00002254"/>
    </source>
</evidence>
<comment type="similarity">
    <text evidence="3 10">Belongs to the FliL family.</text>
</comment>
<protein>
    <recommendedName>
        <fullName evidence="10">Flagellar protein FliL</fullName>
    </recommendedName>
</protein>
<evidence type="ECO:0000313" key="11">
    <source>
        <dbReference type="EMBL" id="SPD72694.1"/>
    </source>
</evidence>
<evidence type="ECO:0000256" key="9">
    <source>
        <dbReference type="ARBA" id="ARBA00023136"/>
    </source>
</evidence>
<evidence type="ECO:0000256" key="8">
    <source>
        <dbReference type="ARBA" id="ARBA00022989"/>
    </source>
</evidence>
<sequence>MRSNLLISIVITFASLTVIMGGCFYVLWSKVMPPDPQTENKQKKIIQSGKLGENRVIFPLESIVVNLADIDDQKYLRMSIVLELTNEDTKKEASSRLPLIRDIIFKIVPHKMSKDLITLSGRISLCEEIMDNLNLIFKSGSITNIYFTEYIIQ</sequence>
<dbReference type="PROSITE" id="PS51257">
    <property type="entry name" value="PROKAR_LIPOPROTEIN"/>
    <property type="match status" value="1"/>
</dbReference>
<keyword evidence="9 10" id="KW-0472">Membrane</keyword>
<dbReference type="GO" id="GO:0005886">
    <property type="term" value="C:plasma membrane"/>
    <property type="evidence" value="ECO:0007669"/>
    <property type="project" value="UniProtKB-SubCell"/>
</dbReference>
<dbReference type="GO" id="GO:0071978">
    <property type="term" value="P:bacterial-type flagellum-dependent swarming motility"/>
    <property type="evidence" value="ECO:0007669"/>
    <property type="project" value="TreeGrafter"/>
</dbReference>
<keyword evidence="8 10" id="KW-1133">Transmembrane helix</keyword>
<proteinExistence type="inferred from homology"/>
<comment type="function">
    <text evidence="1 10">Controls the rotational direction of flagella during chemotaxis.</text>
</comment>
<keyword evidence="11" id="KW-0966">Cell projection</keyword>
<comment type="subcellular location">
    <subcellularLocation>
        <location evidence="2">Cell membrane</location>
        <topology evidence="2">Single-pass membrane protein</topology>
    </subcellularLocation>
</comment>
<evidence type="ECO:0000256" key="4">
    <source>
        <dbReference type="ARBA" id="ARBA00022475"/>
    </source>
</evidence>
<keyword evidence="11" id="KW-0969">Cilium</keyword>
<evidence type="ECO:0000256" key="5">
    <source>
        <dbReference type="ARBA" id="ARBA00022500"/>
    </source>
</evidence>
<feature type="transmembrane region" description="Helical" evidence="10">
    <location>
        <begin position="6"/>
        <end position="28"/>
    </location>
</feature>
<keyword evidence="7 10" id="KW-0283">Flagellar rotation</keyword>
<dbReference type="GO" id="GO:0009425">
    <property type="term" value="C:bacterial-type flagellum basal body"/>
    <property type="evidence" value="ECO:0007669"/>
    <property type="project" value="InterPro"/>
</dbReference>
<evidence type="ECO:0000256" key="3">
    <source>
        <dbReference type="ARBA" id="ARBA00008281"/>
    </source>
</evidence>